<keyword evidence="11" id="KW-1185">Reference proteome</keyword>
<accession>A0ABQ8KFQ3</accession>
<evidence type="ECO:0000313" key="11">
    <source>
        <dbReference type="Proteomes" id="UP000814176"/>
    </source>
</evidence>
<evidence type="ECO:0000256" key="9">
    <source>
        <dbReference type="RuleBase" id="RU000488"/>
    </source>
</evidence>
<sequence length="311" mass="34158">MTKKQTYPFWSLGVAGSMAASCTHPLDLTKVRMQTIPSVPGQKRPSTGSVLRMTVAEQGFRSLYTGLTASLLRQMSYSLVRLGSYEEMKSRLSNDGPPSSGKLLLAAMAAGGLGGVAGNPADILLVRMTSDSIRPPEKRYNYSNALTGLVQLVRSEGVRGLFRGLGTNTVRAVLMNGSQVWSYDFFKSWFLRHQLPVVNYQFRDNLGLHMVASTLAGTVATTVCSPADVMRSRLMSAVCVSFPIAVRCVDSLQSGKSNPIEVLKTSLRDEGPRFLFKGWTPAFIRLGPNTIFMFVFLEQLKNGWRNLFPAE</sequence>
<dbReference type="InterPro" id="IPR050391">
    <property type="entry name" value="Mito_Metabolite_Transporter"/>
</dbReference>
<keyword evidence="6" id="KW-1133">Transmembrane helix</keyword>
<name>A0ABQ8KFQ3_9APHY</name>
<feature type="repeat" description="Solcar" evidence="8">
    <location>
        <begin position="204"/>
        <end position="303"/>
    </location>
</feature>
<dbReference type="InterPro" id="IPR023395">
    <property type="entry name" value="MCP_dom_sf"/>
</dbReference>
<feature type="repeat" description="Solcar" evidence="8">
    <location>
        <begin position="98"/>
        <end position="189"/>
    </location>
</feature>
<comment type="caution">
    <text evidence="10">The sequence shown here is derived from an EMBL/GenBank/DDBJ whole genome shotgun (WGS) entry which is preliminary data.</text>
</comment>
<dbReference type="RefSeq" id="XP_047778832.1">
    <property type="nucleotide sequence ID" value="XM_047926425.1"/>
</dbReference>
<keyword evidence="7 8" id="KW-0472">Membrane</keyword>
<keyword evidence="5" id="KW-0677">Repeat</keyword>
<feature type="repeat" description="Solcar" evidence="8">
    <location>
        <begin position="3"/>
        <end position="91"/>
    </location>
</feature>
<keyword evidence="3 9" id="KW-0813">Transport</keyword>
<dbReference type="Pfam" id="PF00153">
    <property type="entry name" value="Mito_carr"/>
    <property type="match status" value="3"/>
</dbReference>
<evidence type="ECO:0000256" key="3">
    <source>
        <dbReference type="ARBA" id="ARBA00022448"/>
    </source>
</evidence>
<keyword evidence="4 8" id="KW-0812">Transmembrane</keyword>
<dbReference type="GeneID" id="72007157"/>
<evidence type="ECO:0000256" key="1">
    <source>
        <dbReference type="ARBA" id="ARBA00004141"/>
    </source>
</evidence>
<evidence type="ECO:0000256" key="7">
    <source>
        <dbReference type="ARBA" id="ARBA00023136"/>
    </source>
</evidence>
<dbReference type="Gene3D" id="1.50.40.10">
    <property type="entry name" value="Mitochondrial carrier domain"/>
    <property type="match status" value="1"/>
</dbReference>
<comment type="similarity">
    <text evidence="2 9">Belongs to the mitochondrial carrier (TC 2.A.29) family.</text>
</comment>
<evidence type="ECO:0000313" key="10">
    <source>
        <dbReference type="EMBL" id="KAH9836594.1"/>
    </source>
</evidence>
<dbReference type="PANTHER" id="PTHR45618">
    <property type="entry name" value="MITOCHONDRIAL DICARBOXYLATE CARRIER-RELATED"/>
    <property type="match status" value="1"/>
</dbReference>
<dbReference type="InterPro" id="IPR018108">
    <property type="entry name" value="MCP_transmembrane"/>
</dbReference>
<dbReference type="PROSITE" id="PS51257">
    <property type="entry name" value="PROKAR_LIPOPROTEIN"/>
    <property type="match status" value="1"/>
</dbReference>
<reference evidence="10 11" key="1">
    <citation type="journal article" date="2021" name="Environ. Microbiol.">
        <title>Gene family expansions and transcriptome signatures uncover fungal adaptations to wood decay.</title>
        <authorList>
            <person name="Hage H."/>
            <person name="Miyauchi S."/>
            <person name="Viragh M."/>
            <person name="Drula E."/>
            <person name="Min B."/>
            <person name="Chaduli D."/>
            <person name="Navarro D."/>
            <person name="Favel A."/>
            <person name="Norest M."/>
            <person name="Lesage-Meessen L."/>
            <person name="Balint B."/>
            <person name="Merenyi Z."/>
            <person name="de Eugenio L."/>
            <person name="Morin E."/>
            <person name="Martinez A.T."/>
            <person name="Baldrian P."/>
            <person name="Stursova M."/>
            <person name="Martinez M.J."/>
            <person name="Novotny C."/>
            <person name="Magnuson J.K."/>
            <person name="Spatafora J.W."/>
            <person name="Maurice S."/>
            <person name="Pangilinan J."/>
            <person name="Andreopoulos W."/>
            <person name="LaButti K."/>
            <person name="Hundley H."/>
            <person name="Na H."/>
            <person name="Kuo A."/>
            <person name="Barry K."/>
            <person name="Lipzen A."/>
            <person name="Henrissat B."/>
            <person name="Riley R."/>
            <person name="Ahrendt S."/>
            <person name="Nagy L.G."/>
            <person name="Grigoriev I.V."/>
            <person name="Martin F."/>
            <person name="Rosso M.N."/>
        </authorList>
    </citation>
    <scope>NUCLEOTIDE SEQUENCE [LARGE SCALE GENOMIC DNA]</scope>
    <source>
        <strain evidence="10 11">CIRM-BRFM 1785</strain>
    </source>
</reference>
<evidence type="ECO:0000256" key="6">
    <source>
        <dbReference type="ARBA" id="ARBA00022989"/>
    </source>
</evidence>
<protein>
    <submittedName>
        <fullName evidence="10">Mitochondrial carrier</fullName>
    </submittedName>
</protein>
<dbReference type="SUPFAM" id="SSF103506">
    <property type="entry name" value="Mitochondrial carrier"/>
    <property type="match status" value="1"/>
</dbReference>
<gene>
    <name evidence="10" type="ORF">C8Q71DRAFT_835132</name>
</gene>
<evidence type="ECO:0000256" key="8">
    <source>
        <dbReference type="PROSITE-ProRule" id="PRU00282"/>
    </source>
</evidence>
<evidence type="ECO:0000256" key="5">
    <source>
        <dbReference type="ARBA" id="ARBA00022737"/>
    </source>
</evidence>
<evidence type="ECO:0000256" key="4">
    <source>
        <dbReference type="ARBA" id="ARBA00022692"/>
    </source>
</evidence>
<dbReference type="PROSITE" id="PS50920">
    <property type="entry name" value="SOLCAR"/>
    <property type="match status" value="3"/>
</dbReference>
<proteinExistence type="inferred from homology"/>
<dbReference type="Proteomes" id="UP000814176">
    <property type="component" value="Unassembled WGS sequence"/>
</dbReference>
<comment type="subcellular location">
    <subcellularLocation>
        <location evidence="1">Membrane</location>
        <topology evidence="1">Multi-pass membrane protein</topology>
    </subcellularLocation>
</comment>
<dbReference type="EMBL" id="JADCUA010000010">
    <property type="protein sequence ID" value="KAH9836594.1"/>
    <property type="molecule type" value="Genomic_DNA"/>
</dbReference>
<organism evidence="10 11">
    <name type="scientific">Rhodofomes roseus</name>
    <dbReference type="NCBI Taxonomy" id="34475"/>
    <lineage>
        <taxon>Eukaryota</taxon>
        <taxon>Fungi</taxon>
        <taxon>Dikarya</taxon>
        <taxon>Basidiomycota</taxon>
        <taxon>Agaricomycotina</taxon>
        <taxon>Agaricomycetes</taxon>
        <taxon>Polyporales</taxon>
        <taxon>Rhodofomes</taxon>
    </lineage>
</organism>
<evidence type="ECO:0000256" key="2">
    <source>
        <dbReference type="ARBA" id="ARBA00006375"/>
    </source>
</evidence>